<dbReference type="PROSITE" id="PS00382">
    <property type="entry name" value="CLP_PROTEASE_HIS"/>
    <property type="match status" value="1"/>
</dbReference>
<dbReference type="AlphaFoldDB" id="A0A916U4G8"/>
<evidence type="ECO:0000256" key="7">
    <source>
        <dbReference type="HAMAP-Rule" id="MF_00444"/>
    </source>
</evidence>
<evidence type="ECO:0000256" key="2">
    <source>
        <dbReference type="ARBA" id="ARBA00022490"/>
    </source>
</evidence>
<comment type="subcellular location">
    <subcellularLocation>
        <location evidence="7">Cytoplasm</location>
    </subcellularLocation>
</comment>
<dbReference type="InterPro" id="IPR029045">
    <property type="entry name" value="ClpP/crotonase-like_dom_sf"/>
</dbReference>
<comment type="catalytic activity">
    <reaction evidence="6 7 8">
        <text>Hydrolysis of proteins to small peptides in the presence of ATP and magnesium. alpha-casein is the usual test substrate. In the absence of ATP, only oligopeptides shorter than five residues are hydrolyzed (such as succinyl-Leu-Tyr-|-NHMec, and Leu-Tyr-Leu-|-Tyr-Trp, in which cleavage of the -Tyr-|-Leu- and -Tyr-|-Trp bonds also occurs).</text>
        <dbReference type="EC" id="3.4.21.92"/>
    </reaction>
</comment>
<evidence type="ECO:0000313" key="10">
    <source>
        <dbReference type="EMBL" id="GGC59922.1"/>
    </source>
</evidence>
<evidence type="ECO:0000256" key="1">
    <source>
        <dbReference type="ARBA" id="ARBA00007039"/>
    </source>
</evidence>
<keyword evidence="11" id="KW-1185">Reference proteome</keyword>
<sequence length="208" mass="22608">MSGIIHNSALETNMLGMVPMVIEQSGRGERAYDIYSRLLKERVIFLVGPVNDQAANLIVAQLLFLESENPDKDISLYINSPGGSVSAGMAIYDTMQFIKPDVSTLCTGLAASMGAFLLAAGAKGKRFSLPNSRIMIHQPLGGAQGQASDIEIQAREILYLRERLNAMLAEKTGRSIEQIAKDTDRDNFMSADAAAEYGLIDKVLTHRS</sequence>
<accession>A0A916U4G8</accession>
<dbReference type="NCBIfam" id="NF001368">
    <property type="entry name" value="PRK00277.1"/>
    <property type="match status" value="1"/>
</dbReference>
<keyword evidence="2 7" id="KW-0963">Cytoplasm</keyword>
<comment type="similarity">
    <text evidence="1 7 9">Belongs to the peptidase S14 family.</text>
</comment>
<name>A0A916U4G8_9BURK</name>
<organism evidence="10 11">
    <name type="scientific">Undibacterium terreum</name>
    <dbReference type="NCBI Taxonomy" id="1224302"/>
    <lineage>
        <taxon>Bacteria</taxon>
        <taxon>Pseudomonadati</taxon>
        <taxon>Pseudomonadota</taxon>
        <taxon>Betaproteobacteria</taxon>
        <taxon>Burkholderiales</taxon>
        <taxon>Oxalobacteraceae</taxon>
        <taxon>Undibacterium</taxon>
    </lineage>
</organism>
<gene>
    <name evidence="7 10" type="primary">clpP</name>
    <name evidence="10" type="ORF">GCM10011396_03520</name>
</gene>
<dbReference type="CDD" id="cd07017">
    <property type="entry name" value="S14_ClpP_2"/>
    <property type="match status" value="1"/>
</dbReference>
<evidence type="ECO:0000256" key="9">
    <source>
        <dbReference type="RuleBase" id="RU003567"/>
    </source>
</evidence>
<dbReference type="NCBIfam" id="NF009205">
    <property type="entry name" value="PRK12553.1"/>
    <property type="match status" value="1"/>
</dbReference>
<reference evidence="10" key="1">
    <citation type="journal article" date="2014" name="Int. J. Syst. Evol. Microbiol.">
        <title>Complete genome sequence of Corynebacterium casei LMG S-19264T (=DSM 44701T), isolated from a smear-ripened cheese.</title>
        <authorList>
            <consortium name="US DOE Joint Genome Institute (JGI-PGF)"/>
            <person name="Walter F."/>
            <person name="Albersmeier A."/>
            <person name="Kalinowski J."/>
            <person name="Ruckert C."/>
        </authorList>
    </citation>
    <scope>NUCLEOTIDE SEQUENCE</scope>
    <source>
        <strain evidence="10">CGMCC 1.10998</strain>
    </source>
</reference>
<dbReference type="SUPFAM" id="SSF52096">
    <property type="entry name" value="ClpP/crotonase"/>
    <property type="match status" value="1"/>
</dbReference>
<dbReference type="EC" id="3.4.21.92" evidence="7"/>
<dbReference type="InterPro" id="IPR033135">
    <property type="entry name" value="ClpP_His_AS"/>
</dbReference>
<dbReference type="RefSeq" id="WP_308789107.1">
    <property type="nucleotide sequence ID" value="NZ_BMED01000001.1"/>
</dbReference>
<evidence type="ECO:0000313" key="11">
    <source>
        <dbReference type="Proteomes" id="UP000637423"/>
    </source>
</evidence>
<dbReference type="Proteomes" id="UP000637423">
    <property type="component" value="Unassembled WGS sequence"/>
</dbReference>
<keyword evidence="5 7" id="KW-0720">Serine protease</keyword>
<reference evidence="10" key="2">
    <citation type="submission" date="2020-09" db="EMBL/GenBank/DDBJ databases">
        <authorList>
            <person name="Sun Q."/>
            <person name="Zhou Y."/>
        </authorList>
    </citation>
    <scope>NUCLEOTIDE SEQUENCE</scope>
    <source>
        <strain evidence="10">CGMCC 1.10998</strain>
    </source>
</reference>
<dbReference type="FunFam" id="3.90.226.10:FF:000001">
    <property type="entry name" value="ATP-dependent Clp protease proteolytic subunit"/>
    <property type="match status" value="1"/>
</dbReference>
<dbReference type="GO" id="GO:0051117">
    <property type="term" value="F:ATPase binding"/>
    <property type="evidence" value="ECO:0007669"/>
    <property type="project" value="TreeGrafter"/>
</dbReference>
<dbReference type="GO" id="GO:0004252">
    <property type="term" value="F:serine-type endopeptidase activity"/>
    <property type="evidence" value="ECO:0007669"/>
    <property type="project" value="UniProtKB-UniRule"/>
</dbReference>
<comment type="function">
    <text evidence="7">Cleaves peptides in various proteins in a process that requires ATP hydrolysis. Has a chymotrypsin-like activity. Plays a major role in the degradation of misfolded proteins.</text>
</comment>
<evidence type="ECO:0000256" key="4">
    <source>
        <dbReference type="ARBA" id="ARBA00022801"/>
    </source>
</evidence>
<feature type="active site" evidence="7 8">
    <location>
        <position position="137"/>
    </location>
</feature>
<dbReference type="PANTHER" id="PTHR10381:SF70">
    <property type="entry name" value="ATP-DEPENDENT CLP PROTEASE PROTEOLYTIC SUBUNIT"/>
    <property type="match status" value="1"/>
</dbReference>
<dbReference type="GO" id="GO:0005737">
    <property type="term" value="C:cytoplasm"/>
    <property type="evidence" value="ECO:0007669"/>
    <property type="project" value="UniProtKB-SubCell"/>
</dbReference>
<dbReference type="InterPro" id="IPR023562">
    <property type="entry name" value="ClpP/TepA"/>
</dbReference>
<comment type="subunit">
    <text evidence="7">Fourteen ClpP subunits assemble into 2 heptameric rings which stack back to back to give a disk-like structure with a central cavity, resembling the structure of eukaryotic proteasomes.</text>
</comment>
<dbReference type="GO" id="GO:0004176">
    <property type="term" value="F:ATP-dependent peptidase activity"/>
    <property type="evidence" value="ECO:0007669"/>
    <property type="project" value="InterPro"/>
</dbReference>
<dbReference type="PANTHER" id="PTHR10381">
    <property type="entry name" value="ATP-DEPENDENT CLP PROTEASE PROTEOLYTIC SUBUNIT"/>
    <property type="match status" value="1"/>
</dbReference>
<dbReference type="Pfam" id="PF00574">
    <property type="entry name" value="CLP_protease"/>
    <property type="match status" value="1"/>
</dbReference>
<comment type="caution">
    <text evidence="10">The sequence shown here is derived from an EMBL/GenBank/DDBJ whole genome shotgun (WGS) entry which is preliminary data.</text>
</comment>
<dbReference type="InterPro" id="IPR001907">
    <property type="entry name" value="ClpP"/>
</dbReference>
<evidence type="ECO:0000256" key="8">
    <source>
        <dbReference type="PROSITE-ProRule" id="PRU10086"/>
    </source>
</evidence>
<dbReference type="GO" id="GO:0009368">
    <property type="term" value="C:endopeptidase Clp complex"/>
    <property type="evidence" value="ECO:0007669"/>
    <property type="project" value="TreeGrafter"/>
</dbReference>
<evidence type="ECO:0000256" key="6">
    <source>
        <dbReference type="ARBA" id="ARBA00034021"/>
    </source>
</evidence>
<evidence type="ECO:0000256" key="5">
    <source>
        <dbReference type="ARBA" id="ARBA00022825"/>
    </source>
</evidence>
<feature type="active site" description="Nucleophile" evidence="7">
    <location>
        <position position="112"/>
    </location>
</feature>
<proteinExistence type="inferred from homology"/>
<keyword evidence="4 7" id="KW-0378">Hydrolase</keyword>
<keyword evidence="3 7" id="KW-0645">Protease</keyword>
<dbReference type="PRINTS" id="PR00127">
    <property type="entry name" value="CLPPROTEASEP"/>
</dbReference>
<dbReference type="HAMAP" id="MF_00444">
    <property type="entry name" value="ClpP"/>
    <property type="match status" value="1"/>
</dbReference>
<evidence type="ECO:0000256" key="3">
    <source>
        <dbReference type="ARBA" id="ARBA00022670"/>
    </source>
</evidence>
<dbReference type="NCBIfam" id="TIGR00493">
    <property type="entry name" value="clpP"/>
    <property type="match status" value="1"/>
</dbReference>
<dbReference type="Gene3D" id="3.90.226.10">
    <property type="entry name" value="2-enoyl-CoA Hydratase, Chain A, domain 1"/>
    <property type="match status" value="1"/>
</dbReference>
<dbReference type="EMBL" id="BMED01000001">
    <property type="protein sequence ID" value="GGC59922.1"/>
    <property type="molecule type" value="Genomic_DNA"/>
</dbReference>
<dbReference type="GO" id="GO:0006515">
    <property type="term" value="P:protein quality control for misfolded or incompletely synthesized proteins"/>
    <property type="evidence" value="ECO:0007669"/>
    <property type="project" value="TreeGrafter"/>
</dbReference>
<protein>
    <recommendedName>
        <fullName evidence="7 9">ATP-dependent Clp protease proteolytic subunit</fullName>
        <ecNumber evidence="7">3.4.21.92</ecNumber>
    </recommendedName>
    <alternativeName>
        <fullName evidence="7">Endopeptidase Clp</fullName>
    </alternativeName>
</protein>